<dbReference type="InterPro" id="IPR000965">
    <property type="entry name" value="GPR_dom"/>
</dbReference>
<dbReference type="Gene3D" id="3.40.309.10">
    <property type="entry name" value="Aldehyde Dehydrogenase, Chain A, domain 2"/>
    <property type="match status" value="1"/>
</dbReference>
<dbReference type="InterPro" id="IPR016162">
    <property type="entry name" value="Ald_DH_N"/>
</dbReference>
<evidence type="ECO:0000256" key="1">
    <source>
        <dbReference type="ARBA" id="ARBA00004985"/>
    </source>
</evidence>
<evidence type="ECO:0000256" key="5">
    <source>
        <dbReference type="ARBA" id="ARBA00023002"/>
    </source>
</evidence>
<dbReference type="RefSeq" id="WP_092127366.1">
    <property type="nucleotide sequence ID" value="NZ_FMYU01000001.1"/>
</dbReference>
<evidence type="ECO:0000313" key="10">
    <source>
        <dbReference type="Proteomes" id="UP000199411"/>
    </source>
</evidence>
<evidence type="ECO:0000256" key="4">
    <source>
        <dbReference type="ARBA" id="ARBA00022857"/>
    </source>
</evidence>
<accession>A0A1G6HQZ0</accession>
<dbReference type="PANTHER" id="PTHR11063:SF8">
    <property type="entry name" value="DELTA-1-PYRROLINE-5-CARBOXYLATE SYNTHASE"/>
    <property type="match status" value="1"/>
</dbReference>
<dbReference type="GO" id="GO:0050661">
    <property type="term" value="F:NADP binding"/>
    <property type="evidence" value="ECO:0007669"/>
    <property type="project" value="InterPro"/>
</dbReference>
<dbReference type="InterPro" id="IPR015590">
    <property type="entry name" value="Aldehyde_DH_dom"/>
</dbReference>
<dbReference type="CDD" id="cd07079">
    <property type="entry name" value="ALDH_F18-19_ProA-GPR"/>
    <property type="match status" value="1"/>
</dbReference>
<dbReference type="UniPathway" id="UPA00098">
    <property type="reaction ID" value="UER00360"/>
</dbReference>
<keyword evidence="2 7" id="KW-0028">Amino-acid biosynthesis</keyword>
<dbReference type="Pfam" id="PF00171">
    <property type="entry name" value="Aldedh"/>
    <property type="match status" value="2"/>
</dbReference>
<keyword evidence="4 7" id="KW-0521">NADP</keyword>
<dbReference type="FunFam" id="3.40.309.10:FF:000006">
    <property type="entry name" value="Gamma-glutamyl phosphate reductase"/>
    <property type="match status" value="1"/>
</dbReference>
<dbReference type="EC" id="1.2.1.41" evidence="7"/>
<dbReference type="PROSITE" id="PS01223">
    <property type="entry name" value="PROA"/>
    <property type="match status" value="1"/>
</dbReference>
<comment type="subcellular location">
    <subcellularLocation>
        <location evidence="7">Cytoplasm</location>
    </subcellularLocation>
</comment>
<dbReference type="InterPro" id="IPR016163">
    <property type="entry name" value="Ald_DH_C"/>
</dbReference>
<dbReference type="GO" id="GO:0004350">
    <property type="term" value="F:glutamate-5-semialdehyde dehydrogenase activity"/>
    <property type="evidence" value="ECO:0007669"/>
    <property type="project" value="UniProtKB-UniRule"/>
</dbReference>
<evidence type="ECO:0000256" key="2">
    <source>
        <dbReference type="ARBA" id="ARBA00022605"/>
    </source>
</evidence>
<evidence type="ECO:0000256" key="6">
    <source>
        <dbReference type="ARBA" id="ARBA00049024"/>
    </source>
</evidence>
<name>A0A1G6HQZ0_9BACT</name>
<dbReference type="InterPro" id="IPR012134">
    <property type="entry name" value="Glu-5-SA_DH"/>
</dbReference>
<reference evidence="10" key="1">
    <citation type="submission" date="2016-10" db="EMBL/GenBank/DDBJ databases">
        <authorList>
            <person name="Varghese N."/>
            <person name="Submissions S."/>
        </authorList>
    </citation>
    <scope>NUCLEOTIDE SEQUENCE [LARGE SCALE GENOMIC DNA]</scope>
    <source>
        <strain evidence="10">DSM 8415</strain>
    </source>
</reference>
<dbReference type="InterPro" id="IPR020593">
    <property type="entry name" value="G-glutamylP_reductase_CS"/>
</dbReference>
<evidence type="ECO:0000256" key="3">
    <source>
        <dbReference type="ARBA" id="ARBA00022650"/>
    </source>
</evidence>
<dbReference type="GO" id="GO:0005737">
    <property type="term" value="C:cytoplasm"/>
    <property type="evidence" value="ECO:0007669"/>
    <property type="project" value="UniProtKB-SubCell"/>
</dbReference>
<dbReference type="Gene3D" id="3.40.605.10">
    <property type="entry name" value="Aldehyde Dehydrogenase, Chain A, domain 1"/>
    <property type="match status" value="1"/>
</dbReference>
<feature type="domain" description="Aldehyde dehydrogenase" evidence="8">
    <location>
        <begin position="302"/>
        <end position="398"/>
    </location>
</feature>
<sequence length="410" mass="46075">MLNYIENLCKKAKKASQTILSEEKINACLEKIAYNIGMKKNQIIEENLKDIQSSNLSKALTDRLTLNEKRIDSIIESLHTIINLKSPVGEIIKGWKLKNDLEIEKVRVPIGTIAIIYEARPNVTVDAFALCFKSSNACVLRGGKEAFNTNKYLSNLIRDTLTSCNINPDFLTFIDKTERQAIDYLIKMDKYIDLLIPRGGESLITHISKNATVPVIQHYKGLCHLYIDESANIDMALNIAYNAKVQRPSVCNAIETLLVHKNIASEFLPALAKKFENIVELRGCENTLKILPNIKQATQEDWQTEYLDYILSIKIVDSTDQAIEHINEYGSKHSEAIVTQNYTNAEDFLNKVDAACVYVNASTRFSDGGEFGFGAEIGISTSKLHARGPMALEELTTYKYKIRGNGQIRS</sequence>
<dbReference type="GO" id="GO:0055129">
    <property type="term" value="P:L-proline biosynthetic process"/>
    <property type="evidence" value="ECO:0007669"/>
    <property type="project" value="UniProtKB-UniRule"/>
</dbReference>
<dbReference type="PANTHER" id="PTHR11063">
    <property type="entry name" value="GLUTAMATE SEMIALDEHYDE DEHYDROGENASE"/>
    <property type="match status" value="1"/>
</dbReference>
<feature type="domain" description="Aldehyde dehydrogenase" evidence="8">
    <location>
        <begin position="7"/>
        <end position="299"/>
    </location>
</feature>
<dbReference type="AlphaFoldDB" id="A0A1G6HQZ0"/>
<organism evidence="9 10">
    <name type="scientific">Desulfurella multipotens</name>
    <dbReference type="NCBI Taxonomy" id="79269"/>
    <lineage>
        <taxon>Bacteria</taxon>
        <taxon>Pseudomonadati</taxon>
        <taxon>Campylobacterota</taxon>
        <taxon>Desulfurellia</taxon>
        <taxon>Desulfurellales</taxon>
        <taxon>Desulfurellaceae</taxon>
        <taxon>Desulfurella</taxon>
    </lineage>
</organism>
<keyword evidence="3 7" id="KW-0641">Proline biosynthesis</keyword>
<dbReference type="PIRSF" id="PIRSF000151">
    <property type="entry name" value="GPR"/>
    <property type="match status" value="1"/>
</dbReference>
<evidence type="ECO:0000313" key="9">
    <source>
        <dbReference type="EMBL" id="SDB96717.1"/>
    </source>
</evidence>
<dbReference type="InterPro" id="IPR016161">
    <property type="entry name" value="Ald_DH/histidinol_DH"/>
</dbReference>
<comment type="pathway">
    <text evidence="1 7">Amino-acid biosynthesis; L-proline biosynthesis; L-glutamate 5-semialdehyde from L-glutamate: step 2/2.</text>
</comment>
<protein>
    <recommendedName>
        <fullName evidence="7">Gamma-glutamyl phosphate reductase</fullName>
        <shortName evidence="7">GPR</shortName>
        <ecNumber evidence="7">1.2.1.41</ecNumber>
    </recommendedName>
    <alternativeName>
        <fullName evidence="7">Glutamate-5-semialdehyde dehydrogenase</fullName>
    </alternativeName>
    <alternativeName>
        <fullName evidence="7">Glutamyl-gamma-semialdehyde dehydrogenase</fullName>
        <shortName evidence="7">GSA dehydrogenase</shortName>
    </alternativeName>
</protein>
<dbReference type="OrthoDB" id="9809970at2"/>
<keyword evidence="5 7" id="KW-0560">Oxidoreductase</keyword>
<dbReference type="Proteomes" id="UP000199411">
    <property type="component" value="Unassembled WGS sequence"/>
</dbReference>
<evidence type="ECO:0000259" key="8">
    <source>
        <dbReference type="Pfam" id="PF00171"/>
    </source>
</evidence>
<keyword evidence="10" id="KW-1185">Reference proteome</keyword>
<dbReference type="NCBIfam" id="NF001221">
    <property type="entry name" value="PRK00197.1"/>
    <property type="match status" value="1"/>
</dbReference>
<dbReference type="NCBIfam" id="TIGR00407">
    <property type="entry name" value="proA"/>
    <property type="match status" value="1"/>
</dbReference>
<comment type="function">
    <text evidence="7">Catalyzes the NADPH-dependent reduction of L-glutamate 5-phosphate into L-glutamate 5-semialdehyde and phosphate. The product spontaneously undergoes cyclization to form 1-pyrroline-5-carboxylate.</text>
</comment>
<comment type="catalytic activity">
    <reaction evidence="6 7">
        <text>L-glutamate 5-semialdehyde + phosphate + NADP(+) = L-glutamyl 5-phosphate + NADPH + H(+)</text>
        <dbReference type="Rhea" id="RHEA:19541"/>
        <dbReference type="ChEBI" id="CHEBI:15378"/>
        <dbReference type="ChEBI" id="CHEBI:43474"/>
        <dbReference type="ChEBI" id="CHEBI:57783"/>
        <dbReference type="ChEBI" id="CHEBI:58066"/>
        <dbReference type="ChEBI" id="CHEBI:58274"/>
        <dbReference type="ChEBI" id="CHEBI:58349"/>
        <dbReference type="EC" id="1.2.1.41"/>
    </reaction>
</comment>
<dbReference type="EMBL" id="FMYU01000001">
    <property type="protein sequence ID" value="SDB96717.1"/>
    <property type="molecule type" value="Genomic_DNA"/>
</dbReference>
<comment type="similarity">
    <text evidence="7">Belongs to the gamma-glutamyl phosphate reductase family.</text>
</comment>
<proteinExistence type="inferred from homology"/>
<keyword evidence="7" id="KW-0963">Cytoplasm</keyword>
<dbReference type="HAMAP" id="MF_00412">
    <property type="entry name" value="ProA"/>
    <property type="match status" value="1"/>
</dbReference>
<gene>
    <name evidence="7" type="primary">proA</name>
    <name evidence="9" type="ORF">SAMN05660835_00082</name>
</gene>
<dbReference type="SUPFAM" id="SSF53720">
    <property type="entry name" value="ALDH-like"/>
    <property type="match status" value="1"/>
</dbReference>
<evidence type="ECO:0000256" key="7">
    <source>
        <dbReference type="HAMAP-Rule" id="MF_00412"/>
    </source>
</evidence>